<evidence type="ECO:0000259" key="2">
    <source>
        <dbReference type="Pfam" id="PF00156"/>
    </source>
</evidence>
<dbReference type="CDD" id="cd06223">
    <property type="entry name" value="PRTases_typeI"/>
    <property type="match status" value="1"/>
</dbReference>
<sequence>MQSLLRAIYPAQCASCGEIVEGDGGLCGPCWRETRFVTGHVCDKCGVGLPGESDGHLDLCDDCMTIARPWSQGRTALDYTGNGRRLVLAFKHADRPDIAEPAARWVARAAQPLFTPGMLIVPVPSHWTRLYRRRYNQAAELARALGRATGHGVLPTALVRTQGGETQEGKTVDQRFANLHGAIRPHPKRGAALEGKRILIVDDVMTSGATLAAATEAAFVAGAADVKIATLARVARGP</sequence>
<protein>
    <submittedName>
        <fullName evidence="4">Competence protein F, putative</fullName>
    </submittedName>
</protein>
<dbReference type="eggNOG" id="COG1040">
    <property type="taxonomic scope" value="Bacteria"/>
</dbReference>
<reference evidence="4 5" key="1">
    <citation type="journal article" date="2010" name="J. Bacteriol.">
        <title>Genome sequences of Pelagibaca bermudensis HTCC2601T and Maritimibacter alkaliphilus HTCC2654T, the type strains of two marine Roseobacter genera.</title>
        <authorList>
            <person name="Thrash J.C."/>
            <person name="Cho J.C."/>
            <person name="Ferriera S."/>
            <person name="Johnson J."/>
            <person name="Vergin K.L."/>
            <person name="Giovannoni S.J."/>
        </authorList>
    </citation>
    <scope>NUCLEOTIDE SEQUENCE [LARGE SCALE GENOMIC DNA]</scope>
    <source>
        <strain evidence="4 5">HTCC2654</strain>
    </source>
</reference>
<name>A3VD50_9RHOB</name>
<dbReference type="PANTHER" id="PTHR47505">
    <property type="entry name" value="DNA UTILIZATION PROTEIN YHGH"/>
    <property type="match status" value="1"/>
</dbReference>
<dbReference type="STRING" id="314271.RB2654_13439"/>
<evidence type="ECO:0000313" key="5">
    <source>
        <dbReference type="Proteomes" id="UP000002931"/>
    </source>
</evidence>
<dbReference type="Pfam" id="PF00156">
    <property type="entry name" value="Pribosyltran"/>
    <property type="match status" value="1"/>
</dbReference>
<dbReference type="Proteomes" id="UP000002931">
    <property type="component" value="Unassembled WGS sequence"/>
</dbReference>
<dbReference type="Gene3D" id="3.40.50.2020">
    <property type="match status" value="1"/>
</dbReference>
<comment type="caution">
    <text evidence="4">The sequence shown here is derived from an EMBL/GenBank/DDBJ whole genome shotgun (WGS) entry which is preliminary data.</text>
</comment>
<organism evidence="4 5">
    <name type="scientific">Maritimibacter alkaliphilus HTCC2654</name>
    <dbReference type="NCBI Taxonomy" id="314271"/>
    <lineage>
        <taxon>Bacteria</taxon>
        <taxon>Pseudomonadati</taxon>
        <taxon>Pseudomonadota</taxon>
        <taxon>Alphaproteobacteria</taxon>
        <taxon>Rhodobacterales</taxon>
        <taxon>Roseobacteraceae</taxon>
        <taxon>Maritimibacter</taxon>
    </lineage>
</organism>
<dbReference type="InterPro" id="IPR044005">
    <property type="entry name" value="DZR_2"/>
</dbReference>
<dbReference type="HOGENOM" id="CLU_054549_0_0_5"/>
<gene>
    <name evidence="4" type="ORF">RB2654_13439</name>
</gene>
<dbReference type="OrthoDB" id="9779910at2"/>
<dbReference type="InterPro" id="IPR051910">
    <property type="entry name" value="ComF/GntX_DNA_util-trans"/>
</dbReference>
<feature type="domain" description="Double zinc ribbon" evidence="3">
    <location>
        <begin position="4"/>
        <end position="64"/>
    </location>
</feature>
<dbReference type="RefSeq" id="WP_008332470.1">
    <property type="nucleotide sequence ID" value="NZ_CH902578.1"/>
</dbReference>
<dbReference type="PANTHER" id="PTHR47505:SF1">
    <property type="entry name" value="DNA UTILIZATION PROTEIN YHGH"/>
    <property type="match status" value="1"/>
</dbReference>
<dbReference type="InterPro" id="IPR029057">
    <property type="entry name" value="PRTase-like"/>
</dbReference>
<dbReference type="Pfam" id="PF18912">
    <property type="entry name" value="DZR_2"/>
    <property type="match status" value="1"/>
</dbReference>
<keyword evidence="5" id="KW-1185">Reference proteome</keyword>
<comment type="similarity">
    <text evidence="1">Belongs to the ComF/GntX family.</text>
</comment>
<dbReference type="EMBL" id="AAMT01000003">
    <property type="protein sequence ID" value="EAQ14079.1"/>
    <property type="molecule type" value="Genomic_DNA"/>
</dbReference>
<dbReference type="AlphaFoldDB" id="A3VD50"/>
<proteinExistence type="inferred from homology"/>
<feature type="domain" description="Phosphoribosyltransferase" evidence="2">
    <location>
        <begin position="140"/>
        <end position="235"/>
    </location>
</feature>
<accession>A3VD50</accession>
<evidence type="ECO:0000256" key="1">
    <source>
        <dbReference type="ARBA" id="ARBA00008007"/>
    </source>
</evidence>
<dbReference type="InterPro" id="IPR000836">
    <property type="entry name" value="PRTase_dom"/>
</dbReference>
<evidence type="ECO:0000313" key="4">
    <source>
        <dbReference type="EMBL" id="EAQ14079.1"/>
    </source>
</evidence>
<dbReference type="SUPFAM" id="SSF53271">
    <property type="entry name" value="PRTase-like"/>
    <property type="match status" value="1"/>
</dbReference>
<evidence type="ECO:0000259" key="3">
    <source>
        <dbReference type="Pfam" id="PF18912"/>
    </source>
</evidence>